<dbReference type="InterPro" id="IPR003824">
    <property type="entry name" value="UppP"/>
</dbReference>
<organism evidence="18 19">
    <name type="scientific">Desulfotomaculum copahuensis</name>
    <dbReference type="NCBI Taxonomy" id="1838280"/>
    <lineage>
        <taxon>Bacteria</taxon>
        <taxon>Bacillati</taxon>
        <taxon>Bacillota</taxon>
        <taxon>Clostridia</taxon>
        <taxon>Eubacteriales</taxon>
        <taxon>Desulfotomaculaceae</taxon>
        <taxon>Desulfotomaculum</taxon>
    </lineage>
</organism>
<dbReference type="RefSeq" id="WP_066666695.1">
    <property type="nucleotide sequence ID" value="NZ_LYVF01000051.1"/>
</dbReference>
<keyword evidence="6 17" id="KW-0812">Transmembrane</keyword>
<dbReference type="Pfam" id="PF02673">
    <property type="entry name" value="BacA"/>
    <property type="match status" value="1"/>
</dbReference>
<comment type="caution">
    <text evidence="18">The sequence shown here is derived from an EMBL/GenBank/DDBJ whole genome shotgun (WGS) entry which is preliminary data.</text>
</comment>
<evidence type="ECO:0000256" key="2">
    <source>
        <dbReference type="ARBA" id="ARBA00010621"/>
    </source>
</evidence>
<evidence type="ECO:0000313" key="18">
    <source>
        <dbReference type="EMBL" id="OAT85722.1"/>
    </source>
</evidence>
<keyword evidence="10 17" id="KW-1133">Transmembrane helix</keyword>
<feature type="transmembrane region" description="Helical" evidence="17">
    <location>
        <begin position="42"/>
        <end position="63"/>
    </location>
</feature>
<feature type="transmembrane region" description="Helical" evidence="17">
    <location>
        <begin position="108"/>
        <end position="129"/>
    </location>
</feature>
<dbReference type="STRING" id="1838280.A6M21_17190"/>
<comment type="miscellaneous">
    <text evidence="17">Bacitracin is thought to be involved in the inhibition of peptidoglycan synthesis by sequestering undecaprenyl diphosphate, thereby reducing the pool of lipid carrier available.</text>
</comment>
<keyword evidence="5 17" id="KW-1003">Cell membrane</keyword>
<comment type="subcellular location">
    <subcellularLocation>
        <location evidence="1 17">Cell membrane</location>
        <topology evidence="1 17">Multi-pass membrane protein</topology>
    </subcellularLocation>
</comment>
<dbReference type="EMBL" id="LYVF01000051">
    <property type="protein sequence ID" value="OAT85722.1"/>
    <property type="molecule type" value="Genomic_DNA"/>
</dbReference>
<evidence type="ECO:0000256" key="4">
    <source>
        <dbReference type="ARBA" id="ARBA00021581"/>
    </source>
</evidence>
<keyword evidence="12 17" id="KW-0046">Antibiotic resistance</keyword>
<dbReference type="PANTHER" id="PTHR30622:SF4">
    <property type="entry name" value="UNDECAPRENYL-DIPHOSPHATASE"/>
    <property type="match status" value="1"/>
</dbReference>
<feature type="transmembrane region" description="Helical" evidence="17">
    <location>
        <begin position="185"/>
        <end position="205"/>
    </location>
</feature>
<keyword evidence="9 17" id="KW-0573">Peptidoglycan synthesis</keyword>
<accession>A0A1B7LHR6</accession>
<evidence type="ECO:0000256" key="13">
    <source>
        <dbReference type="ARBA" id="ARBA00023316"/>
    </source>
</evidence>
<dbReference type="HAMAP" id="MF_01006">
    <property type="entry name" value="Undec_diphosphatase"/>
    <property type="match status" value="1"/>
</dbReference>
<evidence type="ECO:0000256" key="8">
    <source>
        <dbReference type="ARBA" id="ARBA00022960"/>
    </source>
</evidence>
<comment type="function">
    <text evidence="17">Catalyzes the dephosphorylation of undecaprenyl diphosphate (UPP). Confers resistance to bacitracin.</text>
</comment>
<evidence type="ECO:0000256" key="16">
    <source>
        <dbReference type="ARBA" id="ARBA00047594"/>
    </source>
</evidence>
<evidence type="ECO:0000256" key="9">
    <source>
        <dbReference type="ARBA" id="ARBA00022984"/>
    </source>
</evidence>
<evidence type="ECO:0000256" key="1">
    <source>
        <dbReference type="ARBA" id="ARBA00004651"/>
    </source>
</evidence>
<dbReference type="GO" id="GO:0009252">
    <property type="term" value="P:peptidoglycan biosynthetic process"/>
    <property type="evidence" value="ECO:0007669"/>
    <property type="project" value="UniProtKB-KW"/>
</dbReference>
<proteinExistence type="inferred from homology"/>
<dbReference type="GO" id="GO:0008360">
    <property type="term" value="P:regulation of cell shape"/>
    <property type="evidence" value="ECO:0007669"/>
    <property type="project" value="UniProtKB-KW"/>
</dbReference>
<feature type="transmembrane region" description="Helical" evidence="17">
    <location>
        <begin position="251"/>
        <end position="267"/>
    </location>
</feature>
<keyword evidence="11 17" id="KW-0472">Membrane</keyword>
<protein>
    <recommendedName>
        <fullName evidence="4 17">Undecaprenyl-diphosphatase</fullName>
        <ecNumber evidence="3 17">3.6.1.27</ecNumber>
    </recommendedName>
    <alternativeName>
        <fullName evidence="15 17">Bacitracin resistance protein</fullName>
    </alternativeName>
    <alternativeName>
        <fullName evidence="14 17">Undecaprenyl pyrophosphate phosphatase</fullName>
    </alternativeName>
</protein>
<dbReference type="EC" id="3.6.1.27" evidence="3 17"/>
<feature type="transmembrane region" description="Helical" evidence="17">
    <location>
        <begin position="217"/>
        <end position="239"/>
    </location>
</feature>
<dbReference type="GO" id="GO:0071555">
    <property type="term" value="P:cell wall organization"/>
    <property type="evidence" value="ECO:0007669"/>
    <property type="project" value="UniProtKB-KW"/>
</dbReference>
<evidence type="ECO:0000256" key="15">
    <source>
        <dbReference type="ARBA" id="ARBA00032932"/>
    </source>
</evidence>
<gene>
    <name evidence="17" type="primary">uppP</name>
    <name evidence="18" type="ORF">A6M21_17190</name>
</gene>
<comment type="similarity">
    <text evidence="2 17">Belongs to the UppP family.</text>
</comment>
<feature type="transmembrane region" description="Helical" evidence="17">
    <location>
        <begin position="84"/>
        <end position="102"/>
    </location>
</feature>
<dbReference type="Proteomes" id="UP000078532">
    <property type="component" value="Unassembled WGS sequence"/>
</dbReference>
<evidence type="ECO:0000256" key="6">
    <source>
        <dbReference type="ARBA" id="ARBA00022692"/>
    </source>
</evidence>
<keyword evidence="13 17" id="KW-0961">Cell wall biogenesis/degradation</keyword>
<keyword evidence="19" id="KW-1185">Reference proteome</keyword>
<comment type="catalytic activity">
    <reaction evidence="16 17">
        <text>di-trans,octa-cis-undecaprenyl diphosphate + H2O = di-trans,octa-cis-undecaprenyl phosphate + phosphate + H(+)</text>
        <dbReference type="Rhea" id="RHEA:28094"/>
        <dbReference type="ChEBI" id="CHEBI:15377"/>
        <dbReference type="ChEBI" id="CHEBI:15378"/>
        <dbReference type="ChEBI" id="CHEBI:43474"/>
        <dbReference type="ChEBI" id="CHEBI:58405"/>
        <dbReference type="ChEBI" id="CHEBI:60392"/>
        <dbReference type="EC" id="3.6.1.27"/>
    </reaction>
</comment>
<sequence>MHLLQALILAVTQGATELFPISSVGHGVIVPYLLGWNFNREAFLPFIVMLHLGTAIALLLYFWRDWYDFFCSIFDARRKNGRRLLLMVVIGTIPAALIGFVFEKKFRAIFPDAAPASFFLMVNGLLLLLGEKLRGKGRKELDRLRPVQALGIGLVQSLALIPGFSRSGVTMVGGLLYGFTHEASARFAFLLATPIIFGAGVLEVPKMMKYGRSQMSVALLGGLVAGVAAYLSVCFLMRYFKKREIQALRPFAYYCLLIGLAVFVRTML</sequence>
<evidence type="ECO:0000256" key="3">
    <source>
        <dbReference type="ARBA" id="ARBA00012374"/>
    </source>
</evidence>
<evidence type="ECO:0000256" key="5">
    <source>
        <dbReference type="ARBA" id="ARBA00022475"/>
    </source>
</evidence>
<evidence type="ECO:0000256" key="10">
    <source>
        <dbReference type="ARBA" id="ARBA00022989"/>
    </source>
</evidence>
<dbReference type="OrthoDB" id="9808289at2"/>
<evidence type="ECO:0000256" key="17">
    <source>
        <dbReference type="HAMAP-Rule" id="MF_01006"/>
    </source>
</evidence>
<keyword evidence="7 17" id="KW-0378">Hydrolase</keyword>
<evidence type="ECO:0000313" key="19">
    <source>
        <dbReference type="Proteomes" id="UP000078532"/>
    </source>
</evidence>
<evidence type="ECO:0000256" key="11">
    <source>
        <dbReference type="ARBA" id="ARBA00023136"/>
    </source>
</evidence>
<feature type="transmembrane region" description="Helical" evidence="17">
    <location>
        <begin position="149"/>
        <end position="165"/>
    </location>
</feature>
<keyword evidence="8 17" id="KW-0133">Cell shape</keyword>
<dbReference type="PANTHER" id="PTHR30622">
    <property type="entry name" value="UNDECAPRENYL-DIPHOSPHATASE"/>
    <property type="match status" value="1"/>
</dbReference>
<evidence type="ECO:0000256" key="14">
    <source>
        <dbReference type="ARBA" id="ARBA00032707"/>
    </source>
</evidence>
<dbReference type="GO" id="GO:0046677">
    <property type="term" value="P:response to antibiotic"/>
    <property type="evidence" value="ECO:0007669"/>
    <property type="project" value="UniProtKB-UniRule"/>
</dbReference>
<evidence type="ECO:0000256" key="7">
    <source>
        <dbReference type="ARBA" id="ARBA00022801"/>
    </source>
</evidence>
<dbReference type="GO" id="GO:0050380">
    <property type="term" value="F:undecaprenyl-diphosphatase activity"/>
    <property type="evidence" value="ECO:0007669"/>
    <property type="project" value="UniProtKB-UniRule"/>
</dbReference>
<dbReference type="AlphaFoldDB" id="A0A1B7LHR6"/>
<reference evidence="18 19" key="1">
    <citation type="submission" date="2016-04" db="EMBL/GenBank/DDBJ databases">
        <authorList>
            <person name="Evans L.H."/>
            <person name="Alamgir A."/>
            <person name="Owens N."/>
            <person name="Weber N.D."/>
            <person name="Virtaneva K."/>
            <person name="Barbian K."/>
            <person name="Babar A."/>
            <person name="Rosenke K."/>
        </authorList>
    </citation>
    <scope>NUCLEOTIDE SEQUENCE [LARGE SCALE GENOMIC DNA]</scope>
    <source>
        <strain evidence="18 19">LMa1</strain>
    </source>
</reference>
<dbReference type="GO" id="GO:0005886">
    <property type="term" value="C:plasma membrane"/>
    <property type="evidence" value="ECO:0007669"/>
    <property type="project" value="UniProtKB-SubCell"/>
</dbReference>
<evidence type="ECO:0000256" key="12">
    <source>
        <dbReference type="ARBA" id="ARBA00023251"/>
    </source>
</evidence>
<name>A0A1B7LHR6_9FIRM</name>